<sequence length="304" mass="35511">GLKDWQHVMERAKSERGNKKYDCIVGYSGGKDSTALLWKMVNDYNLNPLAVTIDSGFIPDTAFENVKDTLQKIQVDHVIIDGAKETFPKLYKWMFLHQDSEDKCLTTSMCEACSDLVHALVVKEALKQDIELILFGYSPDEIRRYFYEIPQHEIVDEWMPQFFWDEIFTEEDRNHFITHEQVKNRRLPRILLPYHVLDYEEDEIIELVESKNLVKKGNSSTLKTSCHVIMAASYYDLNRYGIVPYALQFSELIRQDPAVRKKWVITMKQISPLIKLGKFNEQGFNFALEKMGITKNQLSEIIQV</sequence>
<name>X1AF78_9ZZZZ</name>
<gene>
    <name evidence="1" type="ORF">S01H4_31460</name>
</gene>
<proteinExistence type="predicted"/>
<dbReference type="InterPro" id="IPR014729">
    <property type="entry name" value="Rossmann-like_a/b/a_fold"/>
</dbReference>
<reference evidence="1" key="1">
    <citation type="journal article" date="2014" name="Front. Microbiol.">
        <title>High frequency of phylogenetically diverse reductive dehalogenase-homologous genes in deep subseafloor sedimentary metagenomes.</title>
        <authorList>
            <person name="Kawai M."/>
            <person name="Futagami T."/>
            <person name="Toyoda A."/>
            <person name="Takaki Y."/>
            <person name="Nishi S."/>
            <person name="Hori S."/>
            <person name="Arai W."/>
            <person name="Tsubouchi T."/>
            <person name="Morono Y."/>
            <person name="Uchiyama I."/>
            <person name="Ito T."/>
            <person name="Fujiyama A."/>
            <person name="Inagaki F."/>
            <person name="Takami H."/>
        </authorList>
    </citation>
    <scope>NUCLEOTIDE SEQUENCE</scope>
    <source>
        <strain evidence="1">Expedition CK06-06</strain>
    </source>
</reference>
<feature type="non-terminal residue" evidence="1">
    <location>
        <position position="1"/>
    </location>
</feature>
<accession>X1AF78</accession>
<dbReference type="EMBL" id="BART01016344">
    <property type="protein sequence ID" value="GAG80489.1"/>
    <property type="molecule type" value="Genomic_DNA"/>
</dbReference>
<dbReference type="InterPro" id="IPR052188">
    <property type="entry name" value="Ni-pincer_cofactor_biosynth"/>
</dbReference>
<dbReference type="PANTHER" id="PTHR43169:SF3">
    <property type="entry name" value="ATPASE, PP-LOOP SUPERFAMILY-RELATED"/>
    <property type="match status" value="1"/>
</dbReference>
<dbReference type="Gene3D" id="3.40.50.620">
    <property type="entry name" value="HUPs"/>
    <property type="match status" value="1"/>
</dbReference>
<comment type="caution">
    <text evidence="1">The sequence shown here is derived from an EMBL/GenBank/DDBJ whole genome shotgun (WGS) entry which is preliminary data.</text>
</comment>
<dbReference type="PANTHER" id="PTHR43169">
    <property type="entry name" value="EXSB FAMILY PROTEIN"/>
    <property type="match status" value="1"/>
</dbReference>
<protein>
    <recommendedName>
        <fullName evidence="2">Phosphoadenosine phosphosulphate reductase domain-containing protein</fullName>
    </recommendedName>
</protein>
<feature type="non-terminal residue" evidence="1">
    <location>
        <position position="304"/>
    </location>
</feature>
<dbReference type="SUPFAM" id="SSF52402">
    <property type="entry name" value="Adenine nucleotide alpha hydrolases-like"/>
    <property type="match status" value="1"/>
</dbReference>
<dbReference type="AlphaFoldDB" id="X1AF78"/>
<organism evidence="1">
    <name type="scientific">marine sediment metagenome</name>
    <dbReference type="NCBI Taxonomy" id="412755"/>
    <lineage>
        <taxon>unclassified sequences</taxon>
        <taxon>metagenomes</taxon>
        <taxon>ecological metagenomes</taxon>
    </lineage>
</organism>
<evidence type="ECO:0000313" key="1">
    <source>
        <dbReference type="EMBL" id="GAG80489.1"/>
    </source>
</evidence>
<evidence type="ECO:0008006" key="2">
    <source>
        <dbReference type="Google" id="ProtNLM"/>
    </source>
</evidence>